<keyword evidence="9" id="KW-1185">Reference proteome</keyword>
<dbReference type="GO" id="GO:0000049">
    <property type="term" value="F:tRNA binding"/>
    <property type="evidence" value="ECO:0007669"/>
    <property type="project" value="UniProtKB-UniRule"/>
</dbReference>
<dbReference type="PANTHER" id="PTHR33992:SF1">
    <property type="entry name" value="RIBONUCLEASE P PROTEIN COMPONENT"/>
    <property type="match status" value="1"/>
</dbReference>
<dbReference type="RefSeq" id="WP_102245428.1">
    <property type="nucleotide sequence ID" value="NZ_CP025704.1"/>
</dbReference>
<dbReference type="EMBL" id="CP025704">
    <property type="protein sequence ID" value="AUO00141.1"/>
    <property type="molecule type" value="Genomic_DNA"/>
</dbReference>
<evidence type="ECO:0000256" key="2">
    <source>
        <dbReference type="ARBA" id="ARBA00022722"/>
    </source>
</evidence>
<comment type="catalytic activity">
    <reaction evidence="6">
        <text>Endonucleolytic cleavage of RNA, removing 5'-extranucleotides from tRNA precursor.</text>
        <dbReference type="EC" id="3.1.26.5"/>
    </reaction>
</comment>
<dbReference type="InterPro" id="IPR014721">
    <property type="entry name" value="Ribsml_uS5_D2-typ_fold_subgr"/>
</dbReference>
<comment type="function">
    <text evidence="6">RNaseP catalyzes the removal of the 5'-leader sequence from pre-tRNA to produce the mature 5'-terminus. It can also cleave other RNA substrates such as 4.5S RNA. The protein component plays an auxiliary but essential role in vivo by binding to the 5'-leader sequence and broadening the substrate specificity of the ribozyme.</text>
</comment>
<comment type="similarity">
    <text evidence="6">Belongs to the RnpA family.</text>
</comment>
<keyword evidence="3 6" id="KW-0255">Endonuclease</keyword>
<dbReference type="EC" id="3.1.26.5" evidence="6 7"/>
<dbReference type="NCBIfam" id="TIGR00188">
    <property type="entry name" value="rnpA"/>
    <property type="match status" value="1"/>
</dbReference>
<dbReference type="SUPFAM" id="SSF54211">
    <property type="entry name" value="Ribosomal protein S5 domain 2-like"/>
    <property type="match status" value="1"/>
</dbReference>
<proteinExistence type="inferred from homology"/>
<dbReference type="AlphaFoldDB" id="A0A2K9NXC5"/>
<dbReference type="InterPro" id="IPR000100">
    <property type="entry name" value="RNase_P"/>
</dbReference>
<dbReference type="GO" id="GO:0001682">
    <property type="term" value="P:tRNA 5'-leader removal"/>
    <property type="evidence" value="ECO:0007669"/>
    <property type="project" value="UniProtKB-UniRule"/>
</dbReference>
<accession>A0A2K9NXC5</accession>
<evidence type="ECO:0000256" key="1">
    <source>
        <dbReference type="ARBA" id="ARBA00022694"/>
    </source>
</evidence>
<evidence type="ECO:0000256" key="3">
    <source>
        <dbReference type="ARBA" id="ARBA00022759"/>
    </source>
</evidence>
<dbReference type="GO" id="GO:0042781">
    <property type="term" value="F:3'-tRNA processing endoribonuclease activity"/>
    <property type="evidence" value="ECO:0007669"/>
    <property type="project" value="TreeGrafter"/>
</dbReference>
<name>A0A2K9NXC5_BACTC</name>
<gene>
    <name evidence="6 8" type="primary">rnpA</name>
    <name evidence="8" type="ORF">C0V70_18915</name>
</gene>
<dbReference type="Gene3D" id="3.30.230.10">
    <property type="match status" value="1"/>
</dbReference>
<evidence type="ECO:0000256" key="5">
    <source>
        <dbReference type="ARBA" id="ARBA00022884"/>
    </source>
</evidence>
<dbReference type="GO" id="GO:0004526">
    <property type="term" value="F:ribonuclease P activity"/>
    <property type="evidence" value="ECO:0007669"/>
    <property type="project" value="UniProtKB-UniRule"/>
</dbReference>
<dbReference type="Pfam" id="PF00825">
    <property type="entry name" value="Ribonuclease_P"/>
    <property type="match status" value="1"/>
</dbReference>
<dbReference type="GO" id="GO:0030677">
    <property type="term" value="C:ribonuclease P complex"/>
    <property type="evidence" value="ECO:0007669"/>
    <property type="project" value="TreeGrafter"/>
</dbReference>
<comment type="subunit">
    <text evidence="6">Consists of a catalytic RNA component (M1 or rnpB) and a protein subunit.</text>
</comment>
<dbReference type="OrthoDB" id="9796422at2"/>
<keyword evidence="2 6" id="KW-0540">Nuclease</keyword>
<dbReference type="HAMAP" id="MF_00227">
    <property type="entry name" value="RNase_P"/>
    <property type="match status" value="1"/>
</dbReference>
<dbReference type="PANTHER" id="PTHR33992">
    <property type="entry name" value="RIBONUCLEASE P PROTEIN COMPONENT"/>
    <property type="match status" value="1"/>
</dbReference>
<protein>
    <recommendedName>
        <fullName evidence="6 7">Ribonuclease P protein component</fullName>
        <shortName evidence="6">RNase P protein</shortName>
        <shortName evidence="6">RNaseP protein</shortName>
        <ecNumber evidence="6 7">3.1.26.5</ecNumber>
    </recommendedName>
    <alternativeName>
        <fullName evidence="6">Protein C5</fullName>
    </alternativeName>
</protein>
<keyword evidence="4 6" id="KW-0378">Hydrolase</keyword>
<dbReference type="Proteomes" id="UP000235584">
    <property type="component" value="Chromosome"/>
</dbReference>
<evidence type="ECO:0000256" key="4">
    <source>
        <dbReference type="ARBA" id="ARBA00022801"/>
    </source>
</evidence>
<dbReference type="KEGG" id="bsto:C0V70_18915"/>
<evidence type="ECO:0000313" key="8">
    <source>
        <dbReference type="EMBL" id="AUO00141.1"/>
    </source>
</evidence>
<evidence type="ECO:0000313" key="9">
    <source>
        <dbReference type="Proteomes" id="UP000235584"/>
    </source>
</evidence>
<evidence type="ECO:0000256" key="6">
    <source>
        <dbReference type="HAMAP-Rule" id="MF_00227"/>
    </source>
</evidence>
<reference evidence="8 9" key="1">
    <citation type="submission" date="2018-01" db="EMBL/GenBank/DDBJ databases">
        <title>Complete genome sequence of Bacteriovorax stolpii DSM12778.</title>
        <authorList>
            <person name="Tang B."/>
            <person name="Chang J."/>
        </authorList>
    </citation>
    <scope>NUCLEOTIDE SEQUENCE [LARGE SCALE GENOMIC DNA]</scope>
    <source>
        <strain evidence="8 9">DSM 12778</strain>
    </source>
</reference>
<keyword evidence="5 6" id="KW-0694">RNA-binding</keyword>
<sequence>MADNKFEKKFRLLSASDFEELKVGSSSYKKASLIIYYKKNSFNLSRIGLSIPKKIGKSHDRNRLKRLIREFYRTSPYKFLGYDILFVVSWSRNLLPESTETKEEVLHKNLREFFSFLEDEKLRSN</sequence>
<evidence type="ECO:0000256" key="7">
    <source>
        <dbReference type="NCBIfam" id="TIGR00188"/>
    </source>
</evidence>
<keyword evidence="1 6" id="KW-0819">tRNA processing</keyword>
<organism evidence="8 9">
    <name type="scientific">Bacteriovorax stolpii</name>
    <name type="common">Bdellovibrio stolpii</name>
    <dbReference type="NCBI Taxonomy" id="960"/>
    <lineage>
        <taxon>Bacteria</taxon>
        <taxon>Pseudomonadati</taxon>
        <taxon>Bdellovibrionota</taxon>
        <taxon>Bacteriovoracia</taxon>
        <taxon>Bacteriovoracales</taxon>
        <taxon>Bacteriovoracaceae</taxon>
        <taxon>Bacteriovorax</taxon>
    </lineage>
</organism>
<dbReference type="InterPro" id="IPR020568">
    <property type="entry name" value="Ribosomal_Su5_D2-typ_SF"/>
</dbReference>